<evidence type="ECO:0000256" key="3">
    <source>
        <dbReference type="ARBA" id="ARBA00023163"/>
    </source>
</evidence>
<proteinExistence type="predicted"/>
<dbReference type="InterPro" id="IPR011517">
    <property type="entry name" value="RNA_pol_sigma70_ECF-like"/>
</dbReference>
<dbReference type="SUPFAM" id="SSF88659">
    <property type="entry name" value="Sigma3 and sigma4 domains of RNA polymerase sigma factors"/>
    <property type="match status" value="1"/>
</dbReference>
<reference evidence="5 6" key="1">
    <citation type="submission" date="2011-01" db="EMBL/GenBank/DDBJ databases">
        <title>Complete sequence of Pseudoxanthomonas suwonensis 11-1.</title>
        <authorList>
            <consortium name="US DOE Joint Genome Institute"/>
            <person name="Lucas S."/>
            <person name="Copeland A."/>
            <person name="Lapidus A."/>
            <person name="Cheng J.-F."/>
            <person name="Goodwin L."/>
            <person name="Pitluck S."/>
            <person name="Teshima H."/>
            <person name="Detter J.C."/>
            <person name="Han C."/>
            <person name="Tapia R."/>
            <person name="Land M."/>
            <person name="Hauser L."/>
            <person name="Kyrpides N."/>
            <person name="Ivanova N."/>
            <person name="Ovchinnikova G."/>
            <person name="Siebers A.K."/>
            <person name="Allgaier M."/>
            <person name="Thelen M.P."/>
            <person name="Hugenholtz P."/>
            <person name="Gladden J."/>
            <person name="Woyke T."/>
        </authorList>
    </citation>
    <scope>NUCLEOTIDE SEQUENCE [LARGE SCALE GENOMIC DNA]</scope>
    <source>
        <strain evidence="6">11-1</strain>
    </source>
</reference>
<name>E6WQ29_PSEUU</name>
<protein>
    <submittedName>
        <fullName evidence="5">RNA polymerase sigma factor</fullName>
    </submittedName>
</protein>
<keyword evidence="2" id="KW-0731">Sigma factor</keyword>
<dbReference type="STRING" id="743721.Psesu_0419"/>
<dbReference type="Gene3D" id="1.10.10.10">
    <property type="entry name" value="Winged helix-like DNA-binding domain superfamily/Winged helix DNA-binding domain"/>
    <property type="match status" value="1"/>
</dbReference>
<keyword evidence="6" id="KW-1185">Reference proteome</keyword>
<dbReference type="PANTHER" id="PTHR43133">
    <property type="entry name" value="RNA POLYMERASE ECF-TYPE SIGMA FACTO"/>
    <property type="match status" value="1"/>
</dbReference>
<dbReference type="NCBIfam" id="TIGR02999">
    <property type="entry name" value="Sig-70_X6"/>
    <property type="match status" value="1"/>
</dbReference>
<dbReference type="Proteomes" id="UP000008632">
    <property type="component" value="Chromosome"/>
</dbReference>
<organism evidence="5 6">
    <name type="scientific">Pseudoxanthomonas suwonensis (strain 11-1)</name>
    <dbReference type="NCBI Taxonomy" id="743721"/>
    <lineage>
        <taxon>Bacteria</taxon>
        <taxon>Pseudomonadati</taxon>
        <taxon>Pseudomonadota</taxon>
        <taxon>Gammaproteobacteria</taxon>
        <taxon>Lysobacterales</taxon>
        <taxon>Lysobacteraceae</taxon>
        <taxon>Pseudoxanthomonas</taxon>
    </lineage>
</organism>
<feature type="domain" description="RNA polymerase sigma-70 ECF-like HTH" evidence="4">
    <location>
        <begin position="5"/>
        <end position="182"/>
    </location>
</feature>
<evidence type="ECO:0000259" key="4">
    <source>
        <dbReference type="Pfam" id="PF07638"/>
    </source>
</evidence>
<dbReference type="InterPro" id="IPR036388">
    <property type="entry name" value="WH-like_DNA-bd_sf"/>
</dbReference>
<dbReference type="InterPro" id="IPR053812">
    <property type="entry name" value="HTH_Sigma70_ECF-like"/>
</dbReference>
<dbReference type="KEGG" id="psu:Psesu_0419"/>
<evidence type="ECO:0000313" key="5">
    <source>
        <dbReference type="EMBL" id="ADV26278.1"/>
    </source>
</evidence>
<accession>E6WQ29</accession>
<dbReference type="PANTHER" id="PTHR43133:SF39">
    <property type="entry name" value="SIMILAR TO RNA POLYMERASE SIGMA-E FACTOR"/>
    <property type="match status" value="1"/>
</dbReference>
<dbReference type="Pfam" id="PF07638">
    <property type="entry name" value="Sigma70_ECF"/>
    <property type="match status" value="1"/>
</dbReference>
<dbReference type="RefSeq" id="WP_013534108.1">
    <property type="nucleotide sequence ID" value="NC_014924.1"/>
</dbReference>
<keyword evidence="1" id="KW-0805">Transcription regulation</keyword>
<dbReference type="InterPro" id="IPR013324">
    <property type="entry name" value="RNA_pol_sigma_r3/r4-like"/>
</dbReference>
<evidence type="ECO:0000256" key="1">
    <source>
        <dbReference type="ARBA" id="ARBA00023015"/>
    </source>
</evidence>
<gene>
    <name evidence="5" type="ordered locus">Psesu_0419</name>
</gene>
<dbReference type="HOGENOM" id="CLU_102127_0_0_6"/>
<sequence>MTDPDITRLLALARDGQPGRFSAVFEALYPQLVRLANSRMRGNEATITPTVLVHELYLRITQGTPLSLRDREHFFAAAARAMRWILVEHARARGTAKRGGGQVAVHLDDHLPAGGPALTDLLALDAGLDALEAISPQRRRVVELRCLAGLEFAEIAALLAVSERTVYREWERARAFLQVMLEDEAAHGP</sequence>
<keyword evidence="3" id="KW-0804">Transcription</keyword>
<dbReference type="InterPro" id="IPR039425">
    <property type="entry name" value="RNA_pol_sigma-70-like"/>
</dbReference>
<dbReference type="EMBL" id="CP002446">
    <property type="protein sequence ID" value="ADV26278.1"/>
    <property type="molecule type" value="Genomic_DNA"/>
</dbReference>
<evidence type="ECO:0000256" key="2">
    <source>
        <dbReference type="ARBA" id="ARBA00023082"/>
    </source>
</evidence>
<dbReference type="eggNOG" id="COG1595">
    <property type="taxonomic scope" value="Bacteria"/>
</dbReference>
<dbReference type="AlphaFoldDB" id="E6WQ29"/>
<dbReference type="GO" id="GO:0016987">
    <property type="term" value="F:sigma factor activity"/>
    <property type="evidence" value="ECO:0007669"/>
    <property type="project" value="UniProtKB-KW"/>
</dbReference>
<evidence type="ECO:0000313" key="6">
    <source>
        <dbReference type="Proteomes" id="UP000008632"/>
    </source>
</evidence>